<evidence type="ECO:0000313" key="3">
    <source>
        <dbReference type="Proteomes" id="UP000504606"/>
    </source>
</evidence>
<feature type="region of interest" description="Disordered" evidence="1">
    <location>
        <begin position="259"/>
        <end position="279"/>
    </location>
</feature>
<feature type="compositionally biased region" description="Polar residues" evidence="1">
    <location>
        <begin position="131"/>
        <end position="140"/>
    </location>
</feature>
<dbReference type="AlphaFoldDB" id="A0A9C6U5J6"/>
<evidence type="ECO:0000256" key="1">
    <source>
        <dbReference type="SAM" id="MobiDB-lite"/>
    </source>
</evidence>
<dbReference type="GeneID" id="127749049"/>
<feature type="compositionally biased region" description="Low complexity" evidence="1">
    <location>
        <begin position="269"/>
        <end position="279"/>
    </location>
</feature>
<feature type="compositionally biased region" description="Low complexity" evidence="1">
    <location>
        <begin position="143"/>
        <end position="177"/>
    </location>
</feature>
<dbReference type="RefSeq" id="XP_052121514.1">
    <property type="nucleotide sequence ID" value="XM_052265554.1"/>
</dbReference>
<feature type="chain" id="PRO_5038889836" evidence="2">
    <location>
        <begin position="35"/>
        <end position="279"/>
    </location>
</feature>
<evidence type="ECO:0000313" key="4">
    <source>
        <dbReference type="RefSeq" id="XP_052121514.1"/>
    </source>
</evidence>
<evidence type="ECO:0000256" key="2">
    <source>
        <dbReference type="SAM" id="SignalP"/>
    </source>
</evidence>
<accession>A0A9C6U5J6</accession>
<organism evidence="3 4">
    <name type="scientific">Frankliniella occidentalis</name>
    <name type="common">Western flower thrips</name>
    <name type="synonym">Euthrips occidentalis</name>
    <dbReference type="NCBI Taxonomy" id="133901"/>
    <lineage>
        <taxon>Eukaryota</taxon>
        <taxon>Metazoa</taxon>
        <taxon>Ecdysozoa</taxon>
        <taxon>Arthropoda</taxon>
        <taxon>Hexapoda</taxon>
        <taxon>Insecta</taxon>
        <taxon>Pterygota</taxon>
        <taxon>Neoptera</taxon>
        <taxon>Paraneoptera</taxon>
        <taxon>Thysanoptera</taxon>
        <taxon>Terebrantia</taxon>
        <taxon>Thripoidea</taxon>
        <taxon>Thripidae</taxon>
        <taxon>Frankliniella</taxon>
    </lineage>
</organism>
<sequence length="279" mass="29228">MVVDDGHTGPPAQLPLMLTKSLTLIFFALDSTTAACSEPTGNKHISGVTVDLCSQDKREGRYLYDKRAAPTCASPERYAGWDVYDAMRRGFRCNKNPSRKLKLGLGALNALPTDTPAPARPTSISNRVAASEDGATTTAHDNAGTSSAAAARTTSSPPAASSELSTSTSEGGASSTTVSPEMRGSMSTESASSTVGHLSTHIPSAHKRGKNRQHRKPVGRLHHDLAQGEEGVQTKEGKYLLSDGKGGYMAVSRKSFKAAMEERRDSTRAAPATAPAAAG</sequence>
<name>A0A9C6U5J6_FRAOC</name>
<reference evidence="4" key="1">
    <citation type="submission" date="2025-08" db="UniProtKB">
        <authorList>
            <consortium name="RefSeq"/>
        </authorList>
    </citation>
    <scope>IDENTIFICATION</scope>
    <source>
        <tissue evidence="4">Whole organism</tissue>
    </source>
</reference>
<dbReference type="Proteomes" id="UP000504606">
    <property type="component" value="Unplaced"/>
</dbReference>
<keyword evidence="3" id="KW-1185">Reference proteome</keyword>
<dbReference type="KEGG" id="foc:127749049"/>
<keyword evidence="2" id="KW-0732">Signal</keyword>
<feature type="compositionally biased region" description="Basic residues" evidence="1">
    <location>
        <begin position="204"/>
        <end position="216"/>
    </location>
</feature>
<protein>
    <submittedName>
        <fullName evidence="4">Uncharacterized protein LOC127749049</fullName>
    </submittedName>
</protein>
<feature type="region of interest" description="Disordered" evidence="1">
    <location>
        <begin position="131"/>
        <end position="216"/>
    </location>
</feature>
<feature type="signal peptide" evidence="2">
    <location>
        <begin position="1"/>
        <end position="34"/>
    </location>
</feature>
<proteinExistence type="predicted"/>
<feature type="compositionally biased region" description="Polar residues" evidence="1">
    <location>
        <begin position="185"/>
        <end position="197"/>
    </location>
</feature>
<gene>
    <name evidence="4" type="primary">LOC127749049</name>
</gene>